<proteinExistence type="predicted"/>
<feature type="domain" description="Hemerythrin-like" evidence="5">
    <location>
        <begin position="95"/>
        <end position="231"/>
    </location>
</feature>
<comment type="subcellular location">
    <subcellularLocation>
        <location evidence="1">Cytoplasm</location>
    </subcellularLocation>
</comment>
<keyword evidence="2" id="KW-0963">Cytoplasm</keyword>
<reference evidence="7" key="1">
    <citation type="submission" date="2018-08" db="EMBL/GenBank/DDBJ databases">
        <authorList>
            <person name="Grouzdev D.S."/>
            <person name="Krutkina M.S."/>
        </authorList>
    </citation>
    <scope>NUCLEOTIDE SEQUENCE [LARGE SCALE GENOMIC DNA]</scope>
    <source>
        <strain evidence="7">4-11</strain>
    </source>
</reference>
<evidence type="ECO:0000256" key="1">
    <source>
        <dbReference type="ARBA" id="ARBA00004496"/>
    </source>
</evidence>
<dbReference type="InterPro" id="IPR012312">
    <property type="entry name" value="Hemerythrin-like"/>
</dbReference>
<comment type="caution">
    <text evidence="6">The sequence shown here is derived from an EMBL/GenBank/DDBJ whole genome shotgun (WGS) entry which is preliminary data.</text>
</comment>
<organism evidence="6 7">
    <name type="scientific">Sphaerochaeta halotolerans</name>
    <dbReference type="NCBI Taxonomy" id="2293840"/>
    <lineage>
        <taxon>Bacteria</taxon>
        <taxon>Pseudomonadati</taxon>
        <taxon>Spirochaetota</taxon>
        <taxon>Spirochaetia</taxon>
        <taxon>Spirochaetales</taxon>
        <taxon>Sphaerochaetaceae</taxon>
        <taxon>Sphaerochaeta</taxon>
    </lineage>
</organism>
<dbReference type="Pfam" id="PF01814">
    <property type="entry name" value="Hemerythrin"/>
    <property type="match status" value="1"/>
</dbReference>
<dbReference type="Gene3D" id="1.20.120.520">
    <property type="entry name" value="nmb1532 protein domain like"/>
    <property type="match status" value="1"/>
</dbReference>
<dbReference type="Proteomes" id="UP000264002">
    <property type="component" value="Unassembled WGS sequence"/>
</dbReference>
<keyword evidence="4" id="KW-0408">Iron</keyword>
<evidence type="ECO:0000259" key="5">
    <source>
        <dbReference type="Pfam" id="PF01814"/>
    </source>
</evidence>
<evidence type="ECO:0000313" key="6">
    <source>
        <dbReference type="EMBL" id="RFU95912.1"/>
    </source>
</evidence>
<evidence type="ECO:0000256" key="2">
    <source>
        <dbReference type="ARBA" id="ARBA00022490"/>
    </source>
</evidence>
<dbReference type="GO" id="GO:0005737">
    <property type="term" value="C:cytoplasm"/>
    <property type="evidence" value="ECO:0007669"/>
    <property type="project" value="UniProtKB-SubCell"/>
</dbReference>
<keyword evidence="3" id="KW-0479">Metal-binding</keyword>
<dbReference type="InterPro" id="IPR019903">
    <property type="entry name" value="RIC_family"/>
</dbReference>
<evidence type="ECO:0000256" key="4">
    <source>
        <dbReference type="ARBA" id="ARBA00023004"/>
    </source>
</evidence>
<keyword evidence="7" id="KW-1185">Reference proteome</keyword>
<dbReference type="AlphaFoldDB" id="A0A372MJF1"/>
<reference evidence="6 7" key="2">
    <citation type="submission" date="2018-09" db="EMBL/GenBank/DDBJ databases">
        <title>Genome of Sphaerochaeta halotolerans strain 4-11.</title>
        <authorList>
            <person name="Nazina T.N."/>
            <person name="Sokolova D.S."/>
        </authorList>
    </citation>
    <scope>NUCLEOTIDE SEQUENCE [LARGE SCALE GENOMIC DNA]</scope>
    <source>
        <strain evidence="6 7">4-11</strain>
    </source>
</reference>
<name>A0A372MJF1_9SPIR</name>
<gene>
    <name evidence="6" type="ORF">DYP60_02610</name>
</gene>
<evidence type="ECO:0000256" key="3">
    <source>
        <dbReference type="ARBA" id="ARBA00022723"/>
    </source>
</evidence>
<sequence>MKQRNKEHKMQNIKLSELVKNHPEATIFLNEHHIDYCCRGDHFLYESLEEQGYEIEPFLEELEAFTTEQKEKHSAVIADDVYMMGVHDLITHLEATHHKDERALLSSIDGNLLALLSAHYARHKDELREVYTLFSTLRSELMLHFAQEEVEVFPLMQREATKKAYEKVVSLESDHEAAGDLIKRLIKATHDFTAPVDGCATYRATYALLKQLVEDIFLHIYKENSILFPMYAEGVNA</sequence>
<dbReference type="PANTHER" id="PTHR36438">
    <property type="entry name" value="IRON-SULFUR CLUSTER REPAIR PROTEIN YTFE"/>
    <property type="match status" value="1"/>
</dbReference>
<dbReference type="Pfam" id="PF04405">
    <property type="entry name" value="ScdA_N"/>
    <property type="match status" value="1"/>
</dbReference>
<dbReference type="GO" id="GO:0046872">
    <property type="term" value="F:metal ion binding"/>
    <property type="evidence" value="ECO:0007669"/>
    <property type="project" value="UniProtKB-KW"/>
</dbReference>
<dbReference type="PANTHER" id="PTHR36438:SF1">
    <property type="entry name" value="IRON-SULFUR CLUSTER REPAIR PROTEIN YTFE"/>
    <property type="match status" value="1"/>
</dbReference>
<accession>A0A372MJF1</accession>
<dbReference type="EMBL" id="QUWK01000002">
    <property type="protein sequence ID" value="RFU95912.1"/>
    <property type="molecule type" value="Genomic_DNA"/>
</dbReference>
<evidence type="ECO:0000313" key="7">
    <source>
        <dbReference type="Proteomes" id="UP000264002"/>
    </source>
</evidence>
<protein>
    <submittedName>
        <fullName evidence="6">Iron-sulfur cluster repair di-iron protein</fullName>
    </submittedName>
</protein>